<gene>
    <name evidence="1" type="ORF">V1517DRAFT_319946</name>
</gene>
<organism evidence="1 2">
    <name type="scientific">Lipomyces orientalis</name>
    <dbReference type="NCBI Taxonomy" id="1233043"/>
    <lineage>
        <taxon>Eukaryota</taxon>
        <taxon>Fungi</taxon>
        <taxon>Dikarya</taxon>
        <taxon>Ascomycota</taxon>
        <taxon>Saccharomycotina</taxon>
        <taxon>Lipomycetes</taxon>
        <taxon>Lipomycetales</taxon>
        <taxon>Lipomycetaceae</taxon>
        <taxon>Lipomyces</taxon>
    </lineage>
</organism>
<comment type="caution">
    <text evidence="1">The sequence shown here is derived from an EMBL/GenBank/DDBJ whole genome shotgun (WGS) entry which is preliminary data.</text>
</comment>
<dbReference type="EMBL" id="MU970059">
    <property type="protein sequence ID" value="KAK9323641.1"/>
    <property type="molecule type" value="Genomic_DNA"/>
</dbReference>
<keyword evidence="2" id="KW-1185">Reference proteome</keyword>
<accession>A0ACC3TRL9</accession>
<name>A0ACC3TRL9_9ASCO</name>
<evidence type="ECO:0000313" key="1">
    <source>
        <dbReference type="EMBL" id="KAK9323641.1"/>
    </source>
</evidence>
<proteinExistence type="predicted"/>
<protein>
    <submittedName>
        <fullName evidence="1">Ribonuclease III domain-containing protein</fullName>
    </submittedName>
</protein>
<sequence length="390" mass="43544">MEKRVSEDASQELPAKRTKTALLSRTEAQQVSTKIIKKVDKVLKSVRSLLEVTPEKLDVDDTSFVADPRVDLAIALKRMDAEKELDWVNVSEFDEFRNDCKTDSKNEAGVWDHRLPSVHSLSTISQRVDDSHSINASIVSTWPPALPEIRNPDISKRIFVHKSLANELSKTSSESAQHYERLEFIGDSFINHVMSRLVYLQFPGAREGELTTLRIHLISNSTLNTWAKLYGFDKRLLVSASAAKSTNVLVDVKSVADTFEAYVAGLLHDSEDGAVIAEKWLTELATPTIRNVKGTKMKAALVDKQAKNKLYDMIGTAKRSPEYKVLEGDQTAGYIVSCVLDGEELGRGWATNVKEAGLRAAMDALHSPTITAKYRRLKIAQFVRDNKSEK</sequence>
<dbReference type="Proteomes" id="UP001489719">
    <property type="component" value="Unassembled WGS sequence"/>
</dbReference>
<reference evidence="2" key="1">
    <citation type="journal article" date="2024" name="Front. Bioeng. Biotechnol.">
        <title>Genome-scale model development and genomic sequencing of the oleaginous clade Lipomyces.</title>
        <authorList>
            <person name="Czajka J.J."/>
            <person name="Han Y."/>
            <person name="Kim J."/>
            <person name="Mondo S.J."/>
            <person name="Hofstad B.A."/>
            <person name="Robles A."/>
            <person name="Haridas S."/>
            <person name="Riley R."/>
            <person name="LaButti K."/>
            <person name="Pangilinan J."/>
            <person name="Andreopoulos W."/>
            <person name="Lipzen A."/>
            <person name="Yan J."/>
            <person name="Wang M."/>
            <person name="Ng V."/>
            <person name="Grigoriev I.V."/>
            <person name="Spatafora J.W."/>
            <person name="Magnuson J.K."/>
            <person name="Baker S.E."/>
            <person name="Pomraning K.R."/>
        </authorList>
    </citation>
    <scope>NUCLEOTIDE SEQUENCE [LARGE SCALE GENOMIC DNA]</scope>
    <source>
        <strain evidence="2">CBS 10300</strain>
    </source>
</reference>
<evidence type="ECO:0000313" key="2">
    <source>
        <dbReference type="Proteomes" id="UP001489719"/>
    </source>
</evidence>